<keyword evidence="2" id="KW-1185">Reference proteome</keyword>
<sequence length="449" mass="49646">MRTSSLWSQTLVFPTIWSTIAFIVSFISPAGRLLTWSPVQGLGAYQWMLPTVGTIGIDWVMAAWALVCSQVAEAWLMGDESIEDDGLLLAPDAPARLRVKPHPTRQASIILSAILVTLALPSLLLNELPLPTPYPTSTPLSVGCVIPSFERYKHHVPTLDDYISESQRLTNSARVLLWPESAVQFSSEEERDQAFAKVRTEVTGSYVGVSFEEAYTLPGEKRSSKRTGVALISKASPEPHMMYYKRHLVPIAESFSLTHSTVPPSIYTIDLTHPKEVNKTDWAPAPNYTRPIPVTASICLDFAAPLPFSDLNSRPALILAPARTWHLSIGFAMWQQAKRRAEELGSTLLWCDGGAGGVSGIAGQGYDQVIQVGPGSWIQNIEIQYPFDDRRTTFAYLGWFIVSLLWFATLADSVEFVYLPFVGSFAAGRRVLDRVVPQNQAQQNPNLLD</sequence>
<gene>
    <name evidence="1" type="ORF">BDN72DRAFT_753826</name>
</gene>
<evidence type="ECO:0000313" key="2">
    <source>
        <dbReference type="Proteomes" id="UP000308600"/>
    </source>
</evidence>
<name>A0ACD3BI08_9AGAR</name>
<dbReference type="EMBL" id="ML208259">
    <property type="protein sequence ID" value="TFK77292.1"/>
    <property type="molecule type" value="Genomic_DNA"/>
</dbReference>
<organism evidence="1 2">
    <name type="scientific">Pluteus cervinus</name>
    <dbReference type="NCBI Taxonomy" id="181527"/>
    <lineage>
        <taxon>Eukaryota</taxon>
        <taxon>Fungi</taxon>
        <taxon>Dikarya</taxon>
        <taxon>Basidiomycota</taxon>
        <taxon>Agaricomycotina</taxon>
        <taxon>Agaricomycetes</taxon>
        <taxon>Agaricomycetidae</taxon>
        <taxon>Agaricales</taxon>
        <taxon>Pluteineae</taxon>
        <taxon>Pluteaceae</taxon>
        <taxon>Pluteus</taxon>
    </lineage>
</organism>
<protein>
    <submittedName>
        <fullName evidence="1">Uncharacterized protein</fullName>
    </submittedName>
</protein>
<reference evidence="1 2" key="1">
    <citation type="journal article" date="2019" name="Nat. Ecol. Evol.">
        <title>Megaphylogeny resolves global patterns of mushroom evolution.</title>
        <authorList>
            <person name="Varga T."/>
            <person name="Krizsan K."/>
            <person name="Foldi C."/>
            <person name="Dima B."/>
            <person name="Sanchez-Garcia M."/>
            <person name="Sanchez-Ramirez S."/>
            <person name="Szollosi G.J."/>
            <person name="Szarkandi J.G."/>
            <person name="Papp V."/>
            <person name="Albert L."/>
            <person name="Andreopoulos W."/>
            <person name="Angelini C."/>
            <person name="Antonin V."/>
            <person name="Barry K.W."/>
            <person name="Bougher N.L."/>
            <person name="Buchanan P."/>
            <person name="Buyck B."/>
            <person name="Bense V."/>
            <person name="Catcheside P."/>
            <person name="Chovatia M."/>
            <person name="Cooper J."/>
            <person name="Damon W."/>
            <person name="Desjardin D."/>
            <person name="Finy P."/>
            <person name="Geml J."/>
            <person name="Haridas S."/>
            <person name="Hughes K."/>
            <person name="Justo A."/>
            <person name="Karasinski D."/>
            <person name="Kautmanova I."/>
            <person name="Kiss B."/>
            <person name="Kocsube S."/>
            <person name="Kotiranta H."/>
            <person name="LaButti K.M."/>
            <person name="Lechner B.E."/>
            <person name="Liimatainen K."/>
            <person name="Lipzen A."/>
            <person name="Lukacs Z."/>
            <person name="Mihaltcheva S."/>
            <person name="Morgado L.N."/>
            <person name="Niskanen T."/>
            <person name="Noordeloos M.E."/>
            <person name="Ohm R.A."/>
            <person name="Ortiz-Santana B."/>
            <person name="Ovrebo C."/>
            <person name="Racz N."/>
            <person name="Riley R."/>
            <person name="Savchenko A."/>
            <person name="Shiryaev A."/>
            <person name="Soop K."/>
            <person name="Spirin V."/>
            <person name="Szebenyi C."/>
            <person name="Tomsovsky M."/>
            <person name="Tulloss R.E."/>
            <person name="Uehling J."/>
            <person name="Grigoriev I.V."/>
            <person name="Vagvolgyi C."/>
            <person name="Papp T."/>
            <person name="Martin F.M."/>
            <person name="Miettinen O."/>
            <person name="Hibbett D.S."/>
            <person name="Nagy L.G."/>
        </authorList>
    </citation>
    <scope>NUCLEOTIDE SEQUENCE [LARGE SCALE GENOMIC DNA]</scope>
    <source>
        <strain evidence="1 2">NL-1719</strain>
    </source>
</reference>
<evidence type="ECO:0000313" key="1">
    <source>
        <dbReference type="EMBL" id="TFK77292.1"/>
    </source>
</evidence>
<dbReference type="Proteomes" id="UP000308600">
    <property type="component" value="Unassembled WGS sequence"/>
</dbReference>
<accession>A0ACD3BI08</accession>
<proteinExistence type="predicted"/>